<dbReference type="Proteomes" id="UP000004994">
    <property type="component" value="Chromosome 12"/>
</dbReference>
<organism evidence="1">
    <name type="scientific">Solanum lycopersicum</name>
    <name type="common">Tomato</name>
    <name type="synonym">Lycopersicon esculentum</name>
    <dbReference type="NCBI Taxonomy" id="4081"/>
    <lineage>
        <taxon>Eukaryota</taxon>
        <taxon>Viridiplantae</taxon>
        <taxon>Streptophyta</taxon>
        <taxon>Embryophyta</taxon>
        <taxon>Tracheophyta</taxon>
        <taxon>Spermatophyta</taxon>
        <taxon>Magnoliopsida</taxon>
        <taxon>eudicotyledons</taxon>
        <taxon>Gunneridae</taxon>
        <taxon>Pentapetalae</taxon>
        <taxon>asterids</taxon>
        <taxon>lamiids</taxon>
        <taxon>Solanales</taxon>
        <taxon>Solanaceae</taxon>
        <taxon>Solanoideae</taxon>
        <taxon>Solaneae</taxon>
        <taxon>Solanum</taxon>
        <taxon>Solanum subgen. Lycopersicon</taxon>
    </lineage>
</organism>
<reference evidence="1" key="2">
    <citation type="submission" date="2019-01" db="UniProtKB">
        <authorList>
            <consortium name="EnsemblPlants"/>
        </authorList>
    </citation>
    <scope>IDENTIFICATION</scope>
    <source>
        <strain evidence="1">cv. Heinz 1706</strain>
    </source>
</reference>
<keyword evidence="2" id="KW-1185">Reference proteome</keyword>
<evidence type="ECO:0000313" key="2">
    <source>
        <dbReference type="Proteomes" id="UP000004994"/>
    </source>
</evidence>
<dbReference type="InParanoid" id="A0A3Q7JYP3"/>
<name>A0A3Q7JYP3_SOLLC</name>
<sequence length="89" mass="10010">MASAQVLRKQELLQAGKKKIKLCISGLFLYRELSASIEYCSETGGNSGMVVEEIGPRPEAQKISGRRFTSLKLRCEGKKMRLAHHCHEF</sequence>
<protein>
    <submittedName>
        <fullName evidence="1">Uncharacterized protein</fullName>
    </submittedName>
</protein>
<reference evidence="1" key="1">
    <citation type="journal article" date="2012" name="Nature">
        <title>The tomato genome sequence provides insights into fleshy fruit evolution.</title>
        <authorList>
            <consortium name="Tomato Genome Consortium"/>
        </authorList>
    </citation>
    <scope>NUCLEOTIDE SEQUENCE [LARGE SCALE GENOMIC DNA]</scope>
    <source>
        <strain evidence="1">cv. Heinz 1706</strain>
    </source>
</reference>
<dbReference type="EnsemblPlants" id="Solyc12g097075.1.1">
    <property type="protein sequence ID" value="Solyc12g097075.1.1"/>
    <property type="gene ID" value="Solyc12g097075.1"/>
</dbReference>
<dbReference type="AlphaFoldDB" id="A0A3Q7JYP3"/>
<evidence type="ECO:0000313" key="1">
    <source>
        <dbReference type="EnsemblPlants" id="Solyc12g097075.1.1"/>
    </source>
</evidence>
<accession>A0A3Q7JYP3</accession>
<dbReference type="Gramene" id="Solyc12g097075.1.1">
    <property type="protein sequence ID" value="Solyc12g097075.1.1"/>
    <property type="gene ID" value="Solyc12g097075.1"/>
</dbReference>
<proteinExistence type="predicted"/>